<dbReference type="EMBL" id="JFHN01000025">
    <property type="protein sequence ID" value="EXU76648.1"/>
    <property type="molecule type" value="Genomic_DNA"/>
</dbReference>
<dbReference type="CDD" id="cd08512">
    <property type="entry name" value="PBP2_NikA_DppA_OppA_like_7"/>
    <property type="match status" value="1"/>
</dbReference>
<dbReference type="Pfam" id="PF00496">
    <property type="entry name" value="SBP_bac_5"/>
    <property type="match status" value="1"/>
</dbReference>
<sequence length="531" mass="59357">MVTRRRFLAGCSAVPFLSYLSFDSAFAATPPTMLVMAMQLDNMTSLDPAESFEAIGSEICGNLYQRLVMSNPEKPNEVVGELAKSWEMSSDSKTCTFHLDPTIKFADGSPLTADDAAFSLQRVVKLDKSPAFIINQFGFTKENVEQMIVAKDEHTLELYLSEPTAETFLLYCLSAPVGSIVQKKIALANQNGDDQGNGWIKQHSAGSGPFTLRAWKASESVILEKNSYHPSQSAIKRVIAKHIIDPSAQLLMLQKGDVDIARDLTTEQLRPLLNDSNFHVVQQRVGTIMLMSCNTKNEHLSKPQVWQALKWAIDYDSIQKNIIPLTWKTHQSLLPAGFPAALDDQPFRLNVAKAKALLAEAGYPDGFELTLDHYSAQPFPDIAQTLQTQLAAIGIKLQLIAAENRQVLTKMRARQHQLALTVWGADYFDPNSNTEAFSVNTDNSDNARVRSLAWRCSWSDQQFNQLTADALHEKDAQKRIALYEKIQTLHREKSPFIFMFQKLNTWAGSKGVTGMQITVLNDNPYERVKKV</sequence>
<dbReference type="PATRIC" id="fig|69222.5.peg.896"/>
<dbReference type="Gene3D" id="3.40.190.10">
    <property type="entry name" value="Periplasmic binding protein-like II"/>
    <property type="match status" value="1"/>
</dbReference>
<evidence type="ECO:0000256" key="3">
    <source>
        <dbReference type="ARBA" id="ARBA00022448"/>
    </source>
</evidence>
<proteinExistence type="inferred from homology"/>
<dbReference type="InterPro" id="IPR000914">
    <property type="entry name" value="SBP_5_dom"/>
</dbReference>
<organism evidence="7 8">
    <name type="scientific">Erwinia mallotivora</name>
    <dbReference type="NCBI Taxonomy" id="69222"/>
    <lineage>
        <taxon>Bacteria</taxon>
        <taxon>Pseudomonadati</taxon>
        <taxon>Pseudomonadota</taxon>
        <taxon>Gammaproteobacteria</taxon>
        <taxon>Enterobacterales</taxon>
        <taxon>Erwiniaceae</taxon>
        <taxon>Erwinia</taxon>
    </lineage>
</organism>
<dbReference type="OrthoDB" id="9801912at2"/>
<evidence type="ECO:0000256" key="4">
    <source>
        <dbReference type="ARBA" id="ARBA00022729"/>
    </source>
</evidence>
<dbReference type="Proteomes" id="UP000019918">
    <property type="component" value="Unassembled WGS sequence"/>
</dbReference>
<dbReference type="GO" id="GO:0043190">
    <property type="term" value="C:ATP-binding cassette (ABC) transporter complex"/>
    <property type="evidence" value="ECO:0007669"/>
    <property type="project" value="InterPro"/>
</dbReference>
<keyword evidence="4 5" id="KW-0732">Signal</keyword>
<evidence type="ECO:0000313" key="7">
    <source>
        <dbReference type="EMBL" id="EXU76648.1"/>
    </source>
</evidence>
<dbReference type="PIRSF" id="PIRSF002741">
    <property type="entry name" value="MppA"/>
    <property type="match status" value="1"/>
</dbReference>
<dbReference type="GO" id="GO:0015833">
    <property type="term" value="P:peptide transport"/>
    <property type="evidence" value="ECO:0007669"/>
    <property type="project" value="TreeGrafter"/>
</dbReference>
<feature type="signal peptide" evidence="5">
    <location>
        <begin position="1"/>
        <end position="27"/>
    </location>
</feature>
<evidence type="ECO:0000256" key="1">
    <source>
        <dbReference type="ARBA" id="ARBA00004196"/>
    </source>
</evidence>
<evidence type="ECO:0000259" key="6">
    <source>
        <dbReference type="Pfam" id="PF00496"/>
    </source>
</evidence>
<keyword evidence="8" id="KW-1185">Reference proteome</keyword>
<dbReference type="PANTHER" id="PTHR30290:SF10">
    <property type="entry name" value="PERIPLASMIC OLIGOPEPTIDE-BINDING PROTEIN-RELATED"/>
    <property type="match status" value="1"/>
</dbReference>
<dbReference type="AlphaFoldDB" id="A0A014NB89"/>
<protein>
    <submittedName>
        <fullName evidence="7">Peptide ABC transporter substrate-binding protein</fullName>
    </submittedName>
</protein>
<dbReference type="Gene3D" id="3.10.105.10">
    <property type="entry name" value="Dipeptide-binding Protein, Domain 3"/>
    <property type="match status" value="1"/>
</dbReference>
<comment type="caution">
    <text evidence="7">The sequence shown here is derived from an EMBL/GenBank/DDBJ whole genome shotgun (WGS) entry which is preliminary data.</text>
</comment>
<dbReference type="STRING" id="69222.BG55_04330"/>
<feature type="chain" id="PRO_5001473057" evidence="5">
    <location>
        <begin position="28"/>
        <end position="531"/>
    </location>
</feature>
<comment type="subcellular location">
    <subcellularLocation>
        <location evidence="1">Cell envelope</location>
    </subcellularLocation>
</comment>
<evidence type="ECO:0000313" key="8">
    <source>
        <dbReference type="Proteomes" id="UP000019918"/>
    </source>
</evidence>
<accession>A0A014NB89</accession>
<dbReference type="InterPro" id="IPR039424">
    <property type="entry name" value="SBP_5"/>
</dbReference>
<dbReference type="Gene3D" id="3.90.76.10">
    <property type="entry name" value="Dipeptide-binding Protein, Domain 1"/>
    <property type="match status" value="1"/>
</dbReference>
<dbReference type="GO" id="GO:0030288">
    <property type="term" value="C:outer membrane-bounded periplasmic space"/>
    <property type="evidence" value="ECO:0007669"/>
    <property type="project" value="UniProtKB-ARBA"/>
</dbReference>
<evidence type="ECO:0000256" key="2">
    <source>
        <dbReference type="ARBA" id="ARBA00005695"/>
    </source>
</evidence>
<keyword evidence="3" id="KW-0813">Transport</keyword>
<evidence type="ECO:0000256" key="5">
    <source>
        <dbReference type="SAM" id="SignalP"/>
    </source>
</evidence>
<gene>
    <name evidence="7" type="ORF">BG55_04330</name>
</gene>
<reference evidence="7 8" key="1">
    <citation type="submission" date="2014-02" db="EMBL/GenBank/DDBJ databases">
        <title>Draft genome of Erwinia mallotivora strain BT-MARDI, a papaya dieback pathogen.</title>
        <authorList>
            <person name="Redzuan R."/>
            <person name="Abu Bakar N."/>
            <person name="Badrun R."/>
            <person name="Mohd Raih M.F."/>
            <person name="Rozano L."/>
            <person name="Mat Amin N."/>
        </authorList>
    </citation>
    <scope>NUCLEOTIDE SEQUENCE [LARGE SCALE GENOMIC DNA]</scope>
    <source>
        <strain evidence="7 8">BT-MARDI</strain>
    </source>
</reference>
<comment type="similarity">
    <text evidence="2">Belongs to the bacterial solute-binding protein 5 family.</text>
</comment>
<dbReference type="PANTHER" id="PTHR30290">
    <property type="entry name" value="PERIPLASMIC BINDING COMPONENT OF ABC TRANSPORTER"/>
    <property type="match status" value="1"/>
</dbReference>
<dbReference type="InterPro" id="IPR030678">
    <property type="entry name" value="Peptide/Ni-bd"/>
</dbReference>
<dbReference type="SUPFAM" id="SSF53850">
    <property type="entry name" value="Periplasmic binding protein-like II"/>
    <property type="match status" value="1"/>
</dbReference>
<feature type="domain" description="Solute-binding protein family 5" evidence="6">
    <location>
        <begin position="77"/>
        <end position="444"/>
    </location>
</feature>
<dbReference type="GO" id="GO:1904680">
    <property type="term" value="F:peptide transmembrane transporter activity"/>
    <property type="evidence" value="ECO:0007669"/>
    <property type="project" value="TreeGrafter"/>
</dbReference>
<name>A0A014NB89_9GAMM</name>
<dbReference type="RefSeq" id="WP_034934602.1">
    <property type="nucleotide sequence ID" value="NZ_JFHN01000025.1"/>
</dbReference>